<evidence type="ECO:0000313" key="10">
    <source>
        <dbReference type="Proteomes" id="UP000309215"/>
    </source>
</evidence>
<dbReference type="SUPFAM" id="SSF55040">
    <property type="entry name" value="Molybdenum cofactor biosynthesis protein C, MoaC"/>
    <property type="match status" value="1"/>
</dbReference>
<dbReference type="InterPro" id="IPR023045">
    <property type="entry name" value="MoaC"/>
</dbReference>
<evidence type="ECO:0000256" key="3">
    <source>
        <dbReference type="ARBA" id="ARBA00012575"/>
    </source>
</evidence>
<evidence type="ECO:0000313" key="9">
    <source>
        <dbReference type="EMBL" id="TKD06299.1"/>
    </source>
</evidence>
<gene>
    <name evidence="7 9" type="primary">moaC</name>
    <name evidence="9" type="ORF">E8A74_20490</name>
</gene>
<comment type="pathway">
    <text evidence="2 7">Cofactor biosynthesis; molybdopterin biosynthesis.</text>
</comment>
<keyword evidence="10" id="KW-1185">Reference proteome</keyword>
<dbReference type="AlphaFoldDB" id="A0A4U1JAF7"/>
<dbReference type="PANTHER" id="PTHR22960:SF29">
    <property type="entry name" value="CYCLIC PYRANOPTERIN MONOPHOSPHATE SYNTHASE"/>
    <property type="match status" value="1"/>
</dbReference>
<evidence type="ECO:0000259" key="8">
    <source>
        <dbReference type="Pfam" id="PF01967"/>
    </source>
</evidence>
<dbReference type="UniPathway" id="UPA00344"/>
<dbReference type="NCBIfam" id="TIGR00581">
    <property type="entry name" value="moaC"/>
    <property type="match status" value="1"/>
</dbReference>
<evidence type="ECO:0000256" key="6">
    <source>
        <dbReference type="ARBA" id="ARBA00055087"/>
    </source>
</evidence>
<dbReference type="PANTHER" id="PTHR22960">
    <property type="entry name" value="MOLYBDOPTERIN COFACTOR SYNTHESIS PROTEIN A"/>
    <property type="match status" value="1"/>
</dbReference>
<dbReference type="EMBL" id="SSMQ01000020">
    <property type="protein sequence ID" value="TKD06299.1"/>
    <property type="molecule type" value="Genomic_DNA"/>
</dbReference>
<evidence type="ECO:0000256" key="2">
    <source>
        <dbReference type="ARBA" id="ARBA00005046"/>
    </source>
</evidence>
<evidence type="ECO:0000256" key="4">
    <source>
        <dbReference type="ARBA" id="ARBA00023150"/>
    </source>
</evidence>
<dbReference type="Proteomes" id="UP000309215">
    <property type="component" value="Unassembled WGS sequence"/>
</dbReference>
<proteinExistence type="inferred from homology"/>
<dbReference type="RefSeq" id="WP_136930727.1">
    <property type="nucleotide sequence ID" value="NZ_SSMQ01000020.1"/>
</dbReference>
<dbReference type="GO" id="GO:0006777">
    <property type="term" value="P:Mo-molybdopterin cofactor biosynthetic process"/>
    <property type="evidence" value="ECO:0007669"/>
    <property type="project" value="UniProtKB-UniRule"/>
</dbReference>
<dbReference type="NCBIfam" id="NF006870">
    <property type="entry name" value="PRK09364.1"/>
    <property type="match status" value="1"/>
</dbReference>
<feature type="binding site" evidence="7">
    <location>
        <begin position="228"/>
        <end position="230"/>
    </location>
    <ligand>
        <name>substrate</name>
    </ligand>
</feature>
<dbReference type="InterPro" id="IPR050105">
    <property type="entry name" value="MoCo_biosynth_MoaA/MoaC"/>
</dbReference>
<comment type="catalytic activity">
    <reaction evidence="1 7">
        <text>(8S)-3',8-cyclo-7,8-dihydroguanosine 5'-triphosphate = cyclic pyranopterin phosphate + diphosphate</text>
        <dbReference type="Rhea" id="RHEA:49580"/>
        <dbReference type="ChEBI" id="CHEBI:33019"/>
        <dbReference type="ChEBI" id="CHEBI:59648"/>
        <dbReference type="ChEBI" id="CHEBI:131766"/>
        <dbReference type="EC" id="4.6.1.17"/>
    </reaction>
</comment>
<feature type="domain" description="Molybdopterin cofactor biosynthesis C (MoaC)" evidence="8">
    <location>
        <begin position="168"/>
        <end position="303"/>
    </location>
</feature>
<comment type="similarity">
    <text evidence="7">Belongs to the MoaC family.</text>
</comment>
<dbReference type="InterPro" id="IPR036522">
    <property type="entry name" value="MoaC_sf"/>
</dbReference>
<dbReference type="InterPro" id="IPR047594">
    <property type="entry name" value="MoaC_bact/euk"/>
</dbReference>
<dbReference type="Pfam" id="PF09655">
    <property type="entry name" value="Nitr_red_assoc"/>
    <property type="match status" value="1"/>
</dbReference>
<reference evidence="9 10" key="1">
    <citation type="submission" date="2019-04" db="EMBL/GenBank/DDBJ databases">
        <authorList>
            <person name="Li Y."/>
            <person name="Wang J."/>
        </authorList>
    </citation>
    <scope>NUCLEOTIDE SEQUENCE [LARGE SCALE GENOMIC DNA]</scope>
    <source>
        <strain evidence="9 10">DSM 14668</strain>
    </source>
</reference>
<accession>A0A4U1JAF7</accession>
<name>A0A4U1JAF7_9BACT</name>
<dbReference type="GO" id="GO:0061799">
    <property type="term" value="F:cyclic pyranopterin monophosphate synthase activity"/>
    <property type="evidence" value="ECO:0007669"/>
    <property type="project" value="UniProtKB-UniRule"/>
</dbReference>
<evidence type="ECO:0000256" key="5">
    <source>
        <dbReference type="ARBA" id="ARBA00023239"/>
    </source>
</evidence>
<comment type="caution">
    <text evidence="9">The sequence shown here is derived from an EMBL/GenBank/DDBJ whole genome shotgun (WGS) entry which is preliminary data.</text>
</comment>
<organism evidence="9 10">
    <name type="scientific">Polyangium fumosum</name>
    <dbReference type="NCBI Taxonomy" id="889272"/>
    <lineage>
        <taxon>Bacteria</taxon>
        <taxon>Pseudomonadati</taxon>
        <taxon>Myxococcota</taxon>
        <taxon>Polyangia</taxon>
        <taxon>Polyangiales</taxon>
        <taxon>Polyangiaceae</taxon>
        <taxon>Polyangium</taxon>
    </lineage>
</organism>
<feature type="binding site" evidence="7">
    <location>
        <begin position="266"/>
        <end position="267"/>
    </location>
    <ligand>
        <name>substrate</name>
    </ligand>
</feature>
<dbReference type="InterPro" id="IPR002820">
    <property type="entry name" value="Mopterin_CF_biosynth-C_dom"/>
</dbReference>
<comment type="function">
    <text evidence="6 7">Catalyzes the conversion of (8S)-3',8-cyclo-7,8-dihydroguanosine 5'-triphosphate to cyclic pyranopterin monophosphate (cPMP).</text>
</comment>
<dbReference type="OrthoDB" id="9794429at2"/>
<sequence>MNEVFLFETEEIGPALDLVPLAARRALDHAGLRLPLEGWRSLAFEDRRRITRAGAEAVVDVATVHAIVQRAHPPALPMPLAADPSPDHLPEGLREALPKGRAIDARTWASLSGLARFSLVHCVRRAAKRGDPAILAAALDVLVPRAAAQDADATSLSSHLGPRGDVRMVDVAEKPPTQRRGVAVARVRMRPETASRLARGDTPKGEVLATARIAGIMAAKRTPELIPMCHAIALTHVAIALDVDEAAARVTITASAEATDRTGVEMEAMVAASVAALTLYDMLKGIDREMVVEDVMLVEKSGGRSGHFRRSP</sequence>
<keyword evidence="5 7" id="KW-0456">Lyase</keyword>
<dbReference type="InterPro" id="IPR013481">
    <property type="entry name" value="NarM"/>
</dbReference>
<dbReference type="CDD" id="cd01420">
    <property type="entry name" value="MoaC_PE"/>
    <property type="match status" value="1"/>
</dbReference>
<comment type="subunit">
    <text evidence="7">Homohexamer; trimer of dimers.</text>
</comment>
<dbReference type="Gene3D" id="3.30.70.640">
    <property type="entry name" value="Molybdopterin cofactor biosynthesis C (MoaC) domain"/>
    <property type="match status" value="1"/>
</dbReference>
<dbReference type="HAMAP" id="MF_01224_B">
    <property type="entry name" value="MoaC_B"/>
    <property type="match status" value="1"/>
</dbReference>
<protein>
    <recommendedName>
        <fullName evidence="3 7">Cyclic pyranopterin monophosphate synthase</fullName>
        <ecNumber evidence="3 7">4.6.1.17</ecNumber>
    </recommendedName>
    <alternativeName>
        <fullName evidence="7">Molybdenum cofactor biosynthesis protein C</fullName>
    </alternativeName>
</protein>
<feature type="active site" evidence="7">
    <location>
        <position position="281"/>
    </location>
</feature>
<evidence type="ECO:0000256" key="1">
    <source>
        <dbReference type="ARBA" id="ARBA00001637"/>
    </source>
</evidence>
<dbReference type="EC" id="4.6.1.17" evidence="3 7"/>
<dbReference type="Pfam" id="PF01967">
    <property type="entry name" value="MoaC"/>
    <property type="match status" value="1"/>
</dbReference>
<keyword evidence="4 7" id="KW-0501">Molybdenum cofactor biosynthesis</keyword>
<evidence type="ECO:0000256" key="7">
    <source>
        <dbReference type="HAMAP-Rule" id="MF_01224"/>
    </source>
</evidence>